<proteinExistence type="predicted"/>
<gene>
    <name evidence="1" type="primary">ORF216621</name>
</gene>
<dbReference type="EMBL" id="HACG01050831">
    <property type="protein sequence ID" value="CEK97696.1"/>
    <property type="molecule type" value="Transcribed_RNA"/>
</dbReference>
<name>A0A0B7BZ84_9EUPU</name>
<protein>
    <submittedName>
        <fullName evidence="1">Uncharacterized protein</fullName>
    </submittedName>
</protein>
<organism evidence="1">
    <name type="scientific">Arion vulgaris</name>
    <dbReference type="NCBI Taxonomy" id="1028688"/>
    <lineage>
        <taxon>Eukaryota</taxon>
        <taxon>Metazoa</taxon>
        <taxon>Spiralia</taxon>
        <taxon>Lophotrochozoa</taxon>
        <taxon>Mollusca</taxon>
        <taxon>Gastropoda</taxon>
        <taxon>Heterobranchia</taxon>
        <taxon>Euthyneura</taxon>
        <taxon>Panpulmonata</taxon>
        <taxon>Eupulmonata</taxon>
        <taxon>Stylommatophora</taxon>
        <taxon>Helicina</taxon>
        <taxon>Arionoidea</taxon>
        <taxon>Arionidae</taxon>
        <taxon>Arion</taxon>
    </lineage>
</organism>
<evidence type="ECO:0000313" key="1">
    <source>
        <dbReference type="EMBL" id="CEK97696.1"/>
    </source>
</evidence>
<sequence>MLKVGHSITKSRFVHQSFNVRLFTTKILLKVGQSITKSRSITKTRFGHQFLNVCMFTTELDIVLIW</sequence>
<reference evidence="1" key="1">
    <citation type="submission" date="2014-12" db="EMBL/GenBank/DDBJ databases">
        <title>Insight into the proteome of Arion vulgaris.</title>
        <authorList>
            <person name="Aradska J."/>
            <person name="Bulat T."/>
            <person name="Smidak R."/>
            <person name="Sarate P."/>
            <person name="Gangsoo J."/>
            <person name="Sialana F."/>
            <person name="Bilban M."/>
            <person name="Lubec G."/>
        </authorList>
    </citation>
    <scope>NUCLEOTIDE SEQUENCE</scope>
    <source>
        <tissue evidence="1">Skin</tissue>
    </source>
</reference>
<dbReference type="AlphaFoldDB" id="A0A0B7BZ84"/>
<accession>A0A0B7BZ84</accession>
<feature type="non-terminal residue" evidence="1">
    <location>
        <position position="66"/>
    </location>
</feature>